<evidence type="ECO:0000313" key="11">
    <source>
        <dbReference type="Proteomes" id="UP001501442"/>
    </source>
</evidence>
<dbReference type="Proteomes" id="UP001501442">
    <property type="component" value="Unassembled WGS sequence"/>
</dbReference>
<dbReference type="InterPro" id="IPR039421">
    <property type="entry name" value="Type_1_exporter"/>
</dbReference>
<keyword evidence="4 10" id="KW-0067">ATP-binding</keyword>
<dbReference type="GO" id="GO:0005524">
    <property type="term" value="F:ATP binding"/>
    <property type="evidence" value="ECO:0007669"/>
    <property type="project" value="UniProtKB-KW"/>
</dbReference>
<protein>
    <submittedName>
        <fullName evidence="10">ABC transporter ATP-binding protein</fullName>
    </submittedName>
</protein>
<dbReference type="PROSITE" id="PS50929">
    <property type="entry name" value="ABC_TM1F"/>
    <property type="match status" value="1"/>
</dbReference>
<keyword evidence="5 7" id="KW-1133">Transmembrane helix</keyword>
<evidence type="ECO:0000256" key="7">
    <source>
        <dbReference type="SAM" id="Phobius"/>
    </source>
</evidence>
<organism evidence="10 11">
    <name type="scientific">Actinoallomurus vinaceus</name>
    <dbReference type="NCBI Taxonomy" id="1080074"/>
    <lineage>
        <taxon>Bacteria</taxon>
        <taxon>Bacillati</taxon>
        <taxon>Actinomycetota</taxon>
        <taxon>Actinomycetes</taxon>
        <taxon>Streptosporangiales</taxon>
        <taxon>Thermomonosporaceae</taxon>
        <taxon>Actinoallomurus</taxon>
    </lineage>
</organism>
<evidence type="ECO:0000256" key="4">
    <source>
        <dbReference type="ARBA" id="ARBA00022840"/>
    </source>
</evidence>
<dbReference type="Gene3D" id="3.40.50.300">
    <property type="entry name" value="P-loop containing nucleotide triphosphate hydrolases"/>
    <property type="match status" value="1"/>
</dbReference>
<dbReference type="InterPro" id="IPR017871">
    <property type="entry name" value="ABC_transporter-like_CS"/>
</dbReference>
<dbReference type="Gene3D" id="1.20.1560.10">
    <property type="entry name" value="ABC transporter type 1, transmembrane domain"/>
    <property type="match status" value="1"/>
</dbReference>
<dbReference type="InterPro" id="IPR036640">
    <property type="entry name" value="ABC1_TM_sf"/>
</dbReference>
<dbReference type="Pfam" id="PF00005">
    <property type="entry name" value="ABC_tran"/>
    <property type="match status" value="1"/>
</dbReference>
<keyword evidence="11" id="KW-1185">Reference proteome</keyword>
<name>A0ABP8U961_9ACTN</name>
<evidence type="ECO:0000256" key="5">
    <source>
        <dbReference type="ARBA" id="ARBA00022989"/>
    </source>
</evidence>
<accession>A0ABP8U961</accession>
<evidence type="ECO:0000256" key="2">
    <source>
        <dbReference type="ARBA" id="ARBA00022692"/>
    </source>
</evidence>
<dbReference type="SMART" id="SM00382">
    <property type="entry name" value="AAA"/>
    <property type="match status" value="1"/>
</dbReference>
<feature type="domain" description="ABC transmembrane type-1" evidence="9">
    <location>
        <begin position="18"/>
        <end position="300"/>
    </location>
</feature>
<dbReference type="InterPro" id="IPR027417">
    <property type="entry name" value="P-loop_NTPase"/>
</dbReference>
<sequence length="577" mass="62864">MLIRLLRAHLRPYRRPLALVVALQFVQTLATLYLPTLNADIIDKGVVKGDTGYIMSTGGVMLAISLVQIVCSVGAVYFGARTSMAVGRDIRAAIFTRVQAFSAREVGRFGTPSLITRTTNDVQQVQMLALMTFTMMVAAPIMGVGGIVLALNQNVTLSSLLLVIVPILGLVIGLIITRMRSLFRLMQERIDTINRILREQITGVRVIRAFVRDAPEQRRFGTSNTELLDVSLATGRLMAFMFPLVMLVVNVSSVAVLWFGGHLISDGSMKVGALTAFLSYLMQILMSVMMATFMFMMVPRAEVCAERIQEVLETESSVVPPADPVRTLNVHGHLELRDVEFRFPGAEEPVLSGVDLVARPGEITAIIGSTGSGKTTLLNLVPRLMDATGGTVLVDGVDVRELDPVTLSDAVALVPQKPYLFSGTVASNLRYGEPDATDEDLWHALEIAQAKDFVERMEGRLDAKIDQGGTNVSGGQRQRLAIARALVRRPEIYLFDDSFSALDYATDAALRAALAAETADATVVIVAQRVSTIRHADRIIVLDEGRVVGTGTHHELMDTNATYREIVLSQLTEQEAA</sequence>
<comment type="caution">
    <text evidence="10">The sequence shown here is derived from an EMBL/GenBank/DDBJ whole genome shotgun (WGS) entry which is preliminary data.</text>
</comment>
<feature type="transmembrane region" description="Helical" evidence="7">
    <location>
        <begin position="127"/>
        <end position="151"/>
    </location>
</feature>
<dbReference type="InterPro" id="IPR011527">
    <property type="entry name" value="ABC1_TM_dom"/>
</dbReference>
<gene>
    <name evidence="10" type="ORF">GCM10023196_024780</name>
</gene>
<evidence type="ECO:0000313" key="10">
    <source>
        <dbReference type="EMBL" id="GAA4624479.1"/>
    </source>
</evidence>
<feature type="transmembrane region" description="Helical" evidence="7">
    <location>
        <begin position="157"/>
        <end position="176"/>
    </location>
</feature>
<evidence type="ECO:0000256" key="3">
    <source>
        <dbReference type="ARBA" id="ARBA00022741"/>
    </source>
</evidence>
<feature type="transmembrane region" description="Helical" evidence="7">
    <location>
        <begin position="54"/>
        <end position="78"/>
    </location>
</feature>
<feature type="transmembrane region" description="Helical" evidence="7">
    <location>
        <begin position="280"/>
        <end position="298"/>
    </location>
</feature>
<evidence type="ECO:0000256" key="1">
    <source>
        <dbReference type="ARBA" id="ARBA00004651"/>
    </source>
</evidence>
<feature type="transmembrane region" description="Helical" evidence="7">
    <location>
        <begin position="237"/>
        <end position="260"/>
    </location>
</feature>
<dbReference type="Pfam" id="PF00664">
    <property type="entry name" value="ABC_membrane"/>
    <property type="match status" value="1"/>
</dbReference>
<dbReference type="PANTHER" id="PTHR43394:SF1">
    <property type="entry name" value="ATP-BINDING CASSETTE SUB-FAMILY B MEMBER 10, MITOCHONDRIAL"/>
    <property type="match status" value="1"/>
</dbReference>
<keyword evidence="2 7" id="KW-0812">Transmembrane</keyword>
<dbReference type="InterPro" id="IPR003439">
    <property type="entry name" value="ABC_transporter-like_ATP-bd"/>
</dbReference>
<proteinExistence type="predicted"/>
<dbReference type="PROSITE" id="PS00211">
    <property type="entry name" value="ABC_TRANSPORTER_1"/>
    <property type="match status" value="1"/>
</dbReference>
<dbReference type="PROSITE" id="PS50893">
    <property type="entry name" value="ABC_TRANSPORTER_2"/>
    <property type="match status" value="1"/>
</dbReference>
<evidence type="ECO:0000256" key="6">
    <source>
        <dbReference type="ARBA" id="ARBA00023136"/>
    </source>
</evidence>
<reference evidence="11" key="1">
    <citation type="journal article" date="2019" name="Int. J. Syst. Evol. Microbiol.">
        <title>The Global Catalogue of Microorganisms (GCM) 10K type strain sequencing project: providing services to taxonomists for standard genome sequencing and annotation.</title>
        <authorList>
            <consortium name="The Broad Institute Genomics Platform"/>
            <consortium name="The Broad Institute Genome Sequencing Center for Infectious Disease"/>
            <person name="Wu L."/>
            <person name="Ma J."/>
        </authorList>
    </citation>
    <scope>NUCLEOTIDE SEQUENCE [LARGE SCALE GENOMIC DNA]</scope>
    <source>
        <strain evidence="11">JCM 17939</strain>
    </source>
</reference>
<dbReference type="PANTHER" id="PTHR43394">
    <property type="entry name" value="ATP-DEPENDENT PERMEASE MDL1, MITOCHONDRIAL"/>
    <property type="match status" value="1"/>
</dbReference>
<dbReference type="EMBL" id="BAABHK010000003">
    <property type="protein sequence ID" value="GAA4624479.1"/>
    <property type="molecule type" value="Genomic_DNA"/>
</dbReference>
<dbReference type="SUPFAM" id="SSF52540">
    <property type="entry name" value="P-loop containing nucleoside triphosphate hydrolases"/>
    <property type="match status" value="1"/>
</dbReference>
<evidence type="ECO:0000259" key="9">
    <source>
        <dbReference type="PROSITE" id="PS50929"/>
    </source>
</evidence>
<dbReference type="SUPFAM" id="SSF90123">
    <property type="entry name" value="ABC transporter transmembrane region"/>
    <property type="match status" value="1"/>
</dbReference>
<dbReference type="InterPro" id="IPR003593">
    <property type="entry name" value="AAA+_ATPase"/>
</dbReference>
<dbReference type="CDD" id="cd18548">
    <property type="entry name" value="ABC_6TM_Tm287_like"/>
    <property type="match status" value="1"/>
</dbReference>
<feature type="domain" description="ABC transporter" evidence="8">
    <location>
        <begin position="334"/>
        <end position="569"/>
    </location>
</feature>
<evidence type="ECO:0000259" key="8">
    <source>
        <dbReference type="PROSITE" id="PS50893"/>
    </source>
</evidence>
<keyword evidence="3" id="KW-0547">Nucleotide-binding</keyword>
<comment type="subcellular location">
    <subcellularLocation>
        <location evidence="1">Cell membrane</location>
        <topology evidence="1">Multi-pass membrane protein</topology>
    </subcellularLocation>
</comment>
<keyword evidence="6 7" id="KW-0472">Membrane</keyword>
<dbReference type="RefSeq" id="WP_345430870.1">
    <property type="nucleotide sequence ID" value="NZ_BAABHK010000003.1"/>
</dbReference>